<dbReference type="EMBL" id="LDTZ01000025">
    <property type="protein sequence ID" value="KNA89422.1"/>
    <property type="molecule type" value="Genomic_DNA"/>
</dbReference>
<dbReference type="PANTHER" id="PTHR10458">
    <property type="entry name" value="PEPTIDE DEFORMYLASE"/>
    <property type="match status" value="1"/>
</dbReference>
<dbReference type="CDD" id="cd00487">
    <property type="entry name" value="Pep_deformylase"/>
    <property type="match status" value="1"/>
</dbReference>
<keyword evidence="8" id="KW-1185">Reference proteome</keyword>
<reference evidence="7 8" key="1">
    <citation type="submission" date="2015-05" db="EMBL/GenBank/DDBJ databases">
        <title>Draft genome sequence of the bacterium Gordonia jacobaea a new member of the Gordonia genus.</title>
        <authorList>
            <person name="Jimenez-Galisteo G."/>
            <person name="Dominguez A."/>
            <person name="Munoz E."/>
            <person name="Vinas M."/>
        </authorList>
    </citation>
    <scope>NUCLEOTIDE SEQUENCE [LARGE SCALE GENOMIC DNA]</scope>
    <source>
        <strain evidence="8">mv1</strain>
    </source>
</reference>
<name>A0ABR5I724_9ACTN</name>
<dbReference type="NCBIfam" id="NF001159">
    <property type="entry name" value="PRK00150.1-3"/>
    <property type="match status" value="1"/>
</dbReference>
<sequence>MPLEELLRIGTTRPIVRWGDPVLHTPARPVTDFDDELQHLIADMFATNTAAPGAGLAAAQISVDLAVFVYDCGDETGRRRTGVICNPELELPEGRDRELATLGEGCLSLPGAHEDLARPKVATCRGVDQFGQPVTVTAGGILGRCLQHETDHTRGMVFGDRLTAKARKRLFRDAGEVTDRYPDDWPVSPMVSGSR</sequence>
<evidence type="ECO:0000256" key="3">
    <source>
        <dbReference type="ARBA" id="ARBA00022801"/>
    </source>
</evidence>
<organism evidence="7 8">
    <name type="scientific">Gordonia jacobaea</name>
    <dbReference type="NCBI Taxonomy" id="122202"/>
    <lineage>
        <taxon>Bacteria</taxon>
        <taxon>Bacillati</taxon>
        <taxon>Actinomycetota</taxon>
        <taxon>Actinomycetes</taxon>
        <taxon>Mycobacteriales</taxon>
        <taxon>Gordoniaceae</taxon>
        <taxon>Gordonia</taxon>
    </lineage>
</organism>
<dbReference type="Gene3D" id="3.90.45.10">
    <property type="entry name" value="Peptide deformylase"/>
    <property type="match status" value="1"/>
</dbReference>
<comment type="cofactor">
    <cofactor evidence="6">
        <name>Fe(2+)</name>
        <dbReference type="ChEBI" id="CHEBI:29033"/>
    </cofactor>
    <text evidence="6">Binds 1 Fe(2+) ion.</text>
</comment>
<dbReference type="NCBIfam" id="TIGR00079">
    <property type="entry name" value="pept_deformyl"/>
    <property type="match status" value="1"/>
</dbReference>
<comment type="caution">
    <text evidence="7">The sequence shown here is derived from an EMBL/GenBank/DDBJ whole genome shotgun (WGS) entry which is preliminary data.</text>
</comment>
<dbReference type="HAMAP" id="MF_00163">
    <property type="entry name" value="Pep_deformylase"/>
    <property type="match status" value="1"/>
</dbReference>
<comment type="catalytic activity">
    <reaction evidence="6">
        <text>N-terminal N-formyl-L-methionyl-[peptide] + H2O = N-terminal L-methionyl-[peptide] + formate</text>
        <dbReference type="Rhea" id="RHEA:24420"/>
        <dbReference type="Rhea" id="RHEA-COMP:10639"/>
        <dbReference type="Rhea" id="RHEA-COMP:10640"/>
        <dbReference type="ChEBI" id="CHEBI:15377"/>
        <dbReference type="ChEBI" id="CHEBI:15740"/>
        <dbReference type="ChEBI" id="CHEBI:49298"/>
        <dbReference type="ChEBI" id="CHEBI:64731"/>
        <dbReference type="EC" id="3.5.1.88"/>
    </reaction>
</comment>
<protein>
    <recommendedName>
        <fullName evidence="6">Peptide deformylase</fullName>
        <shortName evidence="6">PDF</shortName>
        <ecNumber evidence="6">3.5.1.88</ecNumber>
    </recommendedName>
    <alternativeName>
        <fullName evidence="6">Polypeptide deformylase</fullName>
    </alternativeName>
</protein>
<dbReference type="Pfam" id="PF01327">
    <property type="entry name" value="Pep_deformylase"/>
    <property type="match status" value="1"/>
</dbReference>
<dbReference type="SUPFAM" id="SSF56420">
    <property type="entry name" value="Peptide deformylase"/>
    <property type="match status" value="1"/>
</dbReference>
<proteinExistence type="inferred from homology"/>
<evidence type="ECO:0000256" key="1">
    <source>
        <dbReference type="ARBA" id="ARBA00010759"/>
    </source>
</evidence>
<evidence type="ECO:0000256" key="4">
    <source>
        <dbReference type="ARBA" id="ARBA00022917"/>
    </source>
</evidence>
<feature type="binding site" evidence="6">
    <location>
        <position position="152"/>
    </location>
    <ligand>
        <name>Fe cation</name>
        <dbReference type="ChEBI" id="CHEBI:24875"/>
    </ligand>
</feature>
<gene>
    <name evidence="6" type="primary">def</name>
    <name evidence="7" type="ORF">ABW18_20680</name>
</gene>
<dbReference type="Proteomes" id="UP000037247">
    <property type="component" value="Unassembled WGS sequence"/>
</dbReference>
<dbReference type="RefSeq" id="WP_049700884.1">
    <property type="nucleotide sequence ID" value="NZ_JAQDQF010000001.1"/>
</dbReference>
<feature type="binding site" evidence="6">
    <location>
        <position position="148"/>
    </location>
    <ligand>
        <name>Fe cation</name>
        <dbReference type="ChEBI" id="CHEBI:24875"/>
    </ligand>
</feature>
<feature type="active site" evidence="6">
    <location>
        <position position="149"/>
    </location>
</feature>
<evidence type="ECO:0000256" key="5">
    <source>
        <dbReference type="ARBA" id="ARBA00023004"/>
    </source>
</evidence>
<keyword evidence="2 6" id="KW-0479">Metal-binding</keyword>
<evidence type="ECO:0000313" key="8">
    <source>
        <dbReference type="Proteomes" id="UP000037247"/>
    </source>
</evidence>
<comment type="function">
    <text evidence="6">Removes the formyl group from the N-terminal Met of newly synthesized proteins. Requires at least a dipeptide for an efficient rate of reaction. N-terminal L-methionine is a prerequisite for activity but the enzyme has broad specificity at other positions.</text>
</comment>
<accession>A0ABR5I724</accession>
<evidence type="ECO:0000256" key="2">
    <source>
        <dbReference type="ARBA" id="ARBA00022723"/>
    </source>
</evidence>
<keyword evidence="3 6" id="KW-0378">Hydrolase</keyword>
<comment type="similarity">
    <text evidence="1 6">Belongs to the polypeptide deformylase family.</text>
</comment>
<dbReference type="PRINTS" id="PR01576">
    <property type="entry name" value="PDEFORMYLASE"/>
</dbReference>
<dbReference type="PIRSF" id="PIRSF004749">
    <property type="entry name" value="Pep_def"/>
    <property type="match status" value="1"/>
</dbReference>
<feature type="binding site" evidence="6">
    <location>
        <position position="106"/>
    </location>
    <ligand>
        <name>Fe cation</name>
        <dbReference type="ChEBI" id="CHEBI:24875"/>
    </ligand>
</feature>
<keyword evidence="5 6" id="KW-0408">Iron</keyword>
<dbReference type="EC" id="3.5.1.88" evidence="6"/>
<dbReference type="InterPro" id="IPR036821">
    <property type="entry name" value="Peptide_deformylase_sf"/>
</dbReference>
<dbReference type="InterPro" id="IPR023635">
    <property type="entry name" value="Peptide_deformylase"/>
</dbReference>
<dbReference type="PANTHER" id="PTHR10458:SF2">
    <property type="entry name" value="PEPTIDE DEFORMYLASE, MITOCHONDRIAL"/>
    <property type="match status" value="1"/>
</dbReference>
<evidence type="ECO:0000256" key="6">
    <source>
        <dbReference type="HAMAP-Rule" id="MF_00163"/>
    </source>
</evidence>
<evidence type="ECO:0000313" key="7">
    <source>
        <dbReference type="EMBL" id="KNA89422.1"/>
    </source>
</evidence>
<keyword evidence="4 6" id="KW-0648">Protein biosynthesis</keyword>